<dbReference type="Gene3D" id="3.40.50.300">
    <property type="entry name" value="P-loop containing nucleotide triphosphate hydrolases"/>
    <property type="match status" value="1"/>
</dbReference>
<evidence type="ECO:0000256" key="5">
    <source>
        <dbReference type="ARBA" id="ARBA00022741"/>
    </source>
</evidence>
<evidence type="ECO:0000256" key="3">
    <source>
        <dbReference type="ARBA" id="ARBA00022448"/>
    </source>
</evidence>
<evidence type="ECO:0000313" key="11">
    <source>
        <dbReference type="EMBL" id="AKB84240.1"/>
    </source>
</evidence>
<dbReference type="GO" id="GO:0005524">
    <property type="term" value="F:ATP binding"/>
    <property type="evidence" value="ECO:0007669"/>
    <property type="project" value="UniProtKB-KW"/>
</dbReference>
<evidence type="ECO:0000259" key="10">
    <source>
        <dbReference type="PROSITE" id="PS50893"/>
    </source>
</evidence>
<sequence>MISFEGVSYSYPDGHRVLDEVDLQIEEGSFVAIIGDNGSGKSTLVRHMNGLLTPSKGSVSVCGMDTLDPANLWQVRQLVGMVFQDPHSQAVGATVEEDVAFGPENLALERAEIRSRVSGSILDVGLEGLEEQLLMNLSGGQLQKTAIAGVLAMRPEVLVFDEITSMLDQDSRSQVLDIVSKLHRMGKTIVYVTHHMEEVLVADRVILMEEGSIAFDGSPEDVFRELYSSGHSIPPLMELALRLQDADILDDNVLPASSDELKEALCRSM</sequence>
<keyword evidence="4" id="KW-1003">Cell membrane</keyword>
<dbReference type="Pfam" id="PF00005">
    <property type="entry name" value="ABC_tran"/>
    <property type="match status" value="1"/>
</dbReference>
<evidence type="ECO:0000256" key="1">
    <source>
        <dbReference type="ARBA" id="ARBA00004202"/>
    </source>
</evidence>
<comment type="similarity">
    <text evidence="2">Belongs to the ABC transporter superfamily.</text>
</comment>
<dbReference type="GO" id="GO:0042626">
    <property type="term" value="F:ATPase-coupled transmembrane transporter activity"/>
    <property type="evidence" value="ECO:0007669"/>
    <property type="project" value="TreeGrafter"/>
</dbReference>
<keyword evidence="12" id="KW-1185">Reference proteome</keyword>
<name>A0A0E3WZE5_METMT</name>
<dbReference type="PANTHER" id="PTHR43553">
    <property type="entry name" value="HEAVY METAL TRANSPORTER"/>
    <property type="match status" value="1"/>
</dbReference>
<dbReference type="EMBL" id="CP009518">
    <property type="protein sequence ID" value="AKB84240.1"/>
    <property type="molecule type" value="Genomic_DNA"/>
</dbReference>
<keyword evidence="7" id="KW-1278">Translocase</keyword>
<organism evidence="11 12">
    <name type="scientific">Methanococcoides methylutens MM1</name>
    <dbReference type="NCBI Taxonomy" id="1434104"/>
    <lineage>
        <taxon>Archaea</taxon>
        <taxon>Methanobacteriati</taxon>
        <taxon>Methanobacteriota</taxon>
        <taxon>Stenosarchaea group</taxon>
        <taxon>Methanomicrobia</taxon>
        <taxon>Methanosarcinales</taxon>
        <taxon>Methanosarcinaceae</taxon>
        <taxon>Methanococcoides</taxon>
    </lineage>
</organism>
<evidence type="ECO:0000256" key="8">
    <source>
        <dbReference type="ARBA" id="ARBA00023136"/>
    </source>
</evidence>
<dbReference type="InterPro" id="IPR015856">
    <property type="entry name" value="ABC_transpr_CbiO/EcfA_su"/>
</dbReference>
<evidence type="ECO:0000256" key="6">
    <source>
        <dbReference type="ARBA" id="ARBA00022840"/>
    </source>
</evidence>
<evidence type="ECO:0000256" key="7">
    <source>
        <dbReference type="ARBA" id="ARBA00022967"/>
    </source>
</evidence>
<evidence type="ECO:0000313" key="12">
    <source>
        <dbReference type="Proteomes" id="UP000033048"/>
    </source>
</evidence>
<dbReference type="SUPFAM" id="SSF52540">
    <property type="entry name" value="P-loop containing nucleoside triphosphate hydrolases"/>
    <property type="match status" value="1"/>
</dbReference>
<dbReference type="SMART" id="SM00382">
    <property type="entry name" value="AAA"/>
    <property type="match status" value="1"/>
</dbReference>
<dbReference type="STRING" id="1434104.MCMEM_0187"/>
<evidence type="ECO:0000256" key="4">
    <source>
        <dbReference type="ARBA" id="ARBA00022475"/>
    </source>
</evidence>
<dbReference type="PROSITE" id="PS50893">
    <property type="entry name" value="ABC_TRANSPORTER_2"/>
    <property type="match status" value="1"/>
</dbReference>
<proteinExistence type="inferred from homology"/>
<keyword evidence="5" id="KW-0547">Nucleotide-binding</keyword>
<dbReference type="GO" id="GO:0043190">
    <property type="term" value="C:ATP-binding cassette (ABC) transporter complex"/>
    <property type="evidence" value="ECO:0007669"/>
    <property type="project" value="TreeGrafter"/>
</dbReference>
<dbReference type="CDD" id="cd03225">
    <property type="entry name" value="ABC_cobalt_CbiO_domain1"/>
    <property type="match status" value="1"/>
</dbReference>
<reference evidence="11 12" key="1">
    <citation type="submission" date="2014-07" db="EMBL/GenBank/DDBJ databases">
        <title>Methanogenic archaea and the global carbon cycle.</title>
        <authorList>
            <person name="Henriksen J.R."/>
            <person name="Luke J."/>
            <person name="Reinhart S."/>
            <person name="Benedict M.N."/>
            <person name="Youngblut N.D."/>
            <person name="Metcalf M.E."/>
            <person name="Whitaker R.J."/>
            <person name="Metcalf W.W."/>
        </authorList>
    </citation>
    <scope>NUCLEOTIDE SEQUENCE [LARGE SCALE GENOMIC DNA]</scope>
    <source>
        <strain evidence="11 12">MM1</strain>
    </source>
</reference>
<comment type="subcellular location">
    <subcellularLocation>
        <location evidence="1">Cell membrane</location>
        <topology evidence="1">Peripheral membrane protein</topology>
    </subcellularLocation>
</comment>
<dbReference type="PANTHER" id="PTHR43553:SF24">
    <property type="entry name" value="ENERGY-COUPLING FACTOR TRANSPORTER ATP-BINDING PROTEIN ECFA1"/>
    <property type="match status" value="1"/>
</dbReference>
<dbReference type="KEGG" id="mmet:MCMEM_0187"/>
<dbReference type="OrthoDB" id="35850at2157"/>
<dbReference type="RefSeq" id="WP_048204471.1">
    <property type="nucleotide sequence ID" value="NZ_CP009518.1"/>
</dbReference>
<comment type="function">
    <text evidence="9">Probably part of an ABC transporter complex. Responsible for energy coupling to the transport system.</text>
</comment>
<keyword evidence="8" id="KW-0472">Membrane</keyword>
<dbReference type="HOGENOM" id="CLU_000604_1_22_2"/>
<dbReference type="Proteomes" id="UP000033048">
    <property type="component" value="Chromosome"/>
</dbReference>
<dbReference type="GeneID" id="24892661"/>
<keyword evidence="3" id="KW-0813">Transport</keyword>
<evidence type="ECO:0000256" key="9">
    <source>
        <dbReference type="ARBA" id="ARBA00025157"/>
    </source>
</evidence>
<dbReference type="InterPro" id="IPR003593">
    <property type="entry name" value="AAA+_ATPase"/>
</dbReference>
<dbReference type="InterPro" id="IPR050095">
    <property type="entry name" value="ECF_ABC_transporter_ATP-bd"/>
</dbReference>
<feature type="domain" description="ABC transporter" evidence="10">
    <location>
        <begin position="2"/>
        <end position="235"/>
    </location>
</feature>
<dbReference type="FunFam" id="3.40.50.300:FF:000224">
    <property type="entry name" value="Energy-coupling factor transporter ATP-binding protein EcfA"/>
    <property type="match status" value="1"/>
</dbReference>
<dbReference type="GO" id="GO:0016887">
    <property type="term" value="F:ATP hydrolysis activity"/>
    <property type="evidence" value="ECO:0007669"/>
    <property type="project" value="InterPro"/>
</dbReference>
<dbReference type="InterPro" id="IPR003439">
    <property type="entry name" value="ABC_transporter-like_ATP-bd"/>
</dbReference>
<dbReference type="AlphaFoldDB" id="A0A0E3WZE5"/>
<gene>
    <name evidence="11" type="ORF">MCMEM_0187</name>
</gene>
<evidence type="ECO:0000256" key="2">
    <source>
        <dbReference type="ARBA" id="ARBA00005417"/>
    </source>
</evidence>
<keyword evidence="6" id="KW-0067">ATP-binding</keyword>
<protein>
    <submittedName>
        <fullName evidence="11">ATPase component BioM of energizing module of biotin ECF transporter</fullName>
    </submittedName>
</protein>
<accession>A0A0E3WZE5</accession>
<dbReference type="InterPro" id="IPR027417">
    <property type="entry name" value="P-loop_NTPase"/>
</dbReference>